<dbReference type="Proteomes" id="UP001064971">
    <property type="component" value="Chromosome"/>
</dbReference>
<evidence type="ECO:0000313" key="10">
    <source>
        <dbReference type="Proteomes" id="UP001064971"/>
    </source>
</evidence>
<keyword evidence="2" id="KW-1277">Toxin-antitoxin system</keyword>
<proteinExistence type="inferred from homology"/>
<evidence type="ECO:0000256" key="4">
    <source>
        <dbReference type="ARBA" id="ARBA00022723"/>
    </source>
</evidence>
<gene>
    <name evidence="9" type="ORF">DAETH_10150</name>
</gene>
<dbReference type="InterPro" id="IPR050556">
    <property type="entry name" value="Type_II_TA_system_RNase"/>
</dbReference>
<keyword evidence="3" id="KW-0540">Nuclease</keyword>
<reference evidence="9" key="1">
    <citation type="submission" date="2022-07" db="EMBL/GenBank/DDBJ databases">
        <title>Complete Genome Sequence of the Radioresistant Bacterium Deinococcus aetherius ST0316, Isolated from the Air Dust collected in Lower Stratosphere above Japan.</title>
        <authorList>
            <person name="Satoh K."/>
            <person name="Hagiwara K."/>
            <person name="Katsumata K."/>
            <person name="Kubo A."/>
            <person name="Yokobori S."/>
            <person name="Yamagishi A."/>
            <person name="Oono Y."/>
            <person name="Narumi I."/>
        </authorList>
    </citation>
    <scope>NUCLEOTIDE SEQUENCE</scope>
    <source>
        <strain evidence="9">ST0316</strain>
    </source>
</reference>
<dbReference type="Pfam" id="PF01850">
    <property type="entry name" value="PIN"/>
    <property type="match status" value="1"/>
</dbReference>
<dbReference type="EMBL" id="AP026560">
    <property type="protein sequence ID" value="BDP41046.1"/>
    <property type="molecule type" value="Genomic_DNA"/>
</dbReference>
<evidence type="ECO:0000313" key="9">
    <source>
        <dbReference type="EMBL" id="BDP41046.1"/>
    </source>
</evidence>
<keyword evidence="5" id="KW-0378">Hydrolase</keyword>
<keyword evidence="4" id="KW-0479">Metal-binding</keyword>
<name>A0ABM8ABQ3_9DEIO</name>
<dbReference type="InterPro" id="IPR002716">
    <property type="entry name" value="PIN_dom"/>
</dbReference>
<feature type="domain" description="PIN" evidence="8">
    <location>
        <begin position="5"/>
        <end position="130"/>
    </location>
</feature>
<evidence type="ECO:0000256" key="7">
    <source>
        <dbReference type="ARBA" id="ARBA00038093"/>
    </source>
</evidence>
<dbReference type="RefSeq" id="WP_264776834.1">
    <property type="nucleotide sequence ID" value="NZ_AP026560.1"/>
</dbReference>
<evidence type="ECO:0000259" key="8">
    <source>
        <dbReference type="Pfam" id="PF01850"/>
    </source>
</evidence>
<dbReference type="PANTHER" id="PTHR33653">
    <property type="entry name" value="RIBONUCLEASE VAPC2"/>
    <property type="match status" value="1"/>
</dbReference>
<evidence type="ECO:0000256" key="1">
    <source>
        <dbReference type="ARBA" id="ARBA00001946"/>
    </source>
</evidence>
<organism evidence="9 10">
    <name type="scientific">Deinococcus aetherius</name>
    <dbReference type="NCBI Taxonomy" id="200252"/>
    <lineage>
        <taxon>Bacteria</taxon>
        <taxon>Thermotogati</taxon>
        <taxon>Deinococcota</taxon>
        <taxon>Deinococci</taxon>
        <taxon>Deinococcales</taxon>
        <taxon>Deinococcaceae</taxon>
        <taxon>Deinococcus</taxon>
    </lineage>
</organism>
<sequence>MTTTLDSNVISALLRGEGTEAAIRRVLNASRQQGELLVCGVVHAELLAGPGITASLLDRFLDATGIRVDWLLEEAIWRSAGAAFAPYAGKRRTSGGGTPRRLLADFLIGAHAAVRGARLITLDAAHYKTSFADLEVVIPAW</sequence>
<evidence type="ECO:0000256" key="5">
    <source>
        <dbReference type="ARBA" id="ARBA00022801"/>
    </source>
</evidence>
<dbReference type="InterPro" id="IPR029060">
    <property type="entry name" value="PIN-like_dom_sf"/>
</dbReference>
<evidence type="ECO:0000256" key="2">
    <source>
        <dbReference type="ARBA" id="ARBA00022649"/>
    </source>
</evidence>
<keyword evidence="10" id="KW-1185">Reference proteome</keyword>
<evidence type="ECO:0000256" key="3">
    <source>
        <dbReference type="ARBA" id="ARBA00022722"/>
    </source>
</evidence>
<protein>
    <submittedName>
        <fullName evidence="9">PIN domain-containing protein</fullName>
    </submittedName>
</protein>
<dbReference type="Gene3D" id="3.40.50.1010">
    <property type="entry name" value="5'-nuclease"/>
    <property type="match status" value="1"/>
</dbReference>
<comment type="similarity">
    <text evidence="7">Belongs to the PINc/VapC protein family.</text>
</comment>
<dbReference type="SUPFAM" id="SSF88723">
    <property type="entry name" value="PIN domain-like"/>
    <property type="match status" value="1"/>
</dbReference>
<comment type="cofactor">
    <cofactor evidence="1">
        <name>Mg(2+)</name>
        <dbReference type="ChEBI" id="CHEBI:18420"/>
    </cofactor>
</comment>
<dbReference type="PANTHER" id="PTHR33653:SF1">
    <property type="entry name" value="RIBONUCLEASE VAPC2"/>
    <property type="match status" value="1"/>
</dbReference>
<accession>A0ABM8ABQ3</accession>
<evidence type="ECO:0000256" key="6">
    <source>
        <dbReference type="ARBA" id="ARBA00022842"/>
    </source>
</evidence>
<keyword evidence="6" id="KW-0460">Magnesium</keyword>